<accession>A0A9Q3GQY0</accession>
<feature type="region of interest" description="Disordered" evidence="1">
    <location>
        <begin position="1"/>
        <end position="21"/>
    </location>
</feature>
<protein>
    <recommendedName>
        <fullName evidence="2">Subtelomeric hrmA-associated cluster protein AFUB-079030/YDR124W-like helical bundle domain-containing protein</fullName>
    </recommendedName>
</protein>
<feature type="compositionally biased region" description="Polar residues" evidence="1">
    <location>
        <begin position="196"/>
        <end position="216"/>
    </location>
</feature>
<dbReference type="Proteomes" id="UP000765509">
    <property type="component" value="Unassembled WGS sequence"/>
</dbReference>
<dbReference type="InterPro" id="IPR047092">
    <property type="entry name" value="AFUB_07903/YDR124W-like_hel"/>
</dbReference>
<dbReference type="AlphaFoldDB" id="A0A9Q3GQY0"/>
<feature type="compositionally biased region" description="Polar residues" evidence="1">
    <location>
        <begin position="254"/>
        <end position="271"/>
    </location>
</feature>
<proteinExistence type="predicted"/>
<feature type="compositionally biased region" description="Basic and acidic residues" evidence="1">
    <location>
        <begin position="219"/>
        <end position="228"/>
    </location>
</feature>
<dbReference type="InterPro" id="IPR021264">
    <property type="entry name" value="AFUB_079030/YDR124W-like"/>
</dbReference>
<evidence type="ECO:0000256" key="1">
    <source>
        <dbReference type="SAM" id="MobiDB-lite"/>
    </source>
</evidence>
<comment type="caution">
    <text evidence="3">The sequence shown here is derived from an EMBL/GenBank/DDBJ whole genome shotgun (WGS) entry which is preliminary data.</text>
</comment>
<gene>
    <name evidence="3" type="ORF">O181_015539</name>
</gene>
<dbReference type="EMBL" id="AVOT02004255">
    <property type="protein sequence ID" value="MBW0475824.1"/>
    <property type="molecule type" value="Genomic_DNA"/>
</dbReference>
<feature type="compositionally biased region" description="Low complexity" evidence="1">
    <location>
        <begin position="170"/>
        <end position="180"/>
    </location>
</feature>
<feature type="compositionally biased region" description="Low complexity" evidence="1">
    <location>
        <begin position="1"/>
        <end position="14"/>
    </location>
</feature>
<dbReference type="OrthoDB" id="2497989at2759"/>
<sequence>MPRIPTRTTPYDTPTRQHRHFKNKRDQILRALGRSSYINGSQFAIVWVSARGEAETYASPVLQSLLDSKPGQPSLFTPEILERAKDAAMKVPSELKGSEIFLEHIKKPQITSQVESADSPLEDNSQKVGLSQEAPEPPASEQTLHDSHVLEAGYNTNIEESASKRRLLTRVLSSSPSSRSPKNTESNELSEILSLPTDTNTFDSYGSKQMMSSQGGLRSETDASDEKCQLSSKRRFSGVEGYLLPSHNEESGDTKTSGSVPQNEFTLTSPCTKENATNFGDLIDEKFDRKKRPFKGLPRRVDTPTENSNVVYFQSARALGRFLEGKFCQLQQNTCKLVCKAWIKVVEPKKQTKFPYRSGDSGKPDWWPREVIHREPDHLLKPERMRLMLAVLGAGRVPVGRLELASAEIAAFIPPDKMAILSDIYKVAKEEERLRSFWPKHVKFVPFNVELGNKTGGEIASKTIEIDKTEGSALIEDTVLEKEENLHYLQGKEITEFSHTRAAHPSENAPQPQNISLFRDMESWETCLSDPQQEYPFAKHKPSLHIMTPGLQNEMNPWPLYPESVQDQLEAGVSARNSDGTSIASLELFPGMSREDSTQYCFQDGPCSLLHTGVTHSDIGLGPPRRPTSHSHNFKGLLQPDPSALENINWMDSDVSPSNDSLYYYDHYPEKDFHPLGDRLLARTQFSNANILNGQKNITSVNESTISKTSCSTFPQFSSFSEAQLENSLAGFESPILHSNIKATGPPMYYQHQETLFEKFPAEQASSKQSQLSGG</sequence>
<reference evidence="3" key="1">
    <citation type="submission" date="2021-03" db="EMBL/GenBank/DDBJ databases">
        <title>Draft genome sequence of rust myrtle Austropuccinia psidii MF-1, a brazilian biotype.</title>
        <authorList>
            <person name="Quecine M.C."/>
            <person name="Pachon D.M.R."/>
            <person name="Bonatelli M.L."/>
            <person name="Correr F.H."/>
            <person name="Franceschini L.M."/>
            <person name="Leite T.F."/>
            <person name="Margarido G.R.A."/>
            <person name="Almeida C.A."/>
            <person name="Ferrarezi J.A."/>
            <person name="Labate C.A."/>
        </authorList>
    </citation>
    <scope>NUCLEOTIDE SEQUENCE</scope>
    <source>
        <strain evidence="3">MF-1</strain>
    </source>
</reference>
<evidence type="ECO:0000313" key="4">
    <source>
        <dbReference type="Proteomes" id="UP000765509"/>
    </source>
</evidence>
<organism evidence="3 4">
    <name type="scientific">Austropuccinia psidii MF-1</name>
    <dbReference type="NCBI Taxonomy" id="1389203"/>
    <lineage>
        <taxon>Eukaryota</taxon>
        <taxon>Fungi</taxon>
        <taxon>Dikarya</taxon>
        <taxon>Basidiomycota</taxon>
        <taxon>Pucciniomycotina</taxon>
        <taxon>Pucciniomycetes</taxon>
        <taxon>Pucciniales</taxon>
        <taxon>Sphaerophragmiaceae</taxon>
        <taxon>Austropuccinia</taxon>
    </lineage>
</organism>
<evidence type="ECO:0000259" key="2">
    <source>
        <dbReference type="Pfam" id="PF11001"/>
    </source>
</evidence>
<dbReference type="PANTHER" id="PTHR36102:SF1">
    <property type="entry name" value="YDR124W-LIKE HELICAL BUNDLE DOMAIN-CONTAINING PROTEIN"/>
    <property type="match status" value="1"/>
</dbReference>
<evidence type="ECO:0000313" key="3">
    <source>
        <dbReference type="EMBL" id="MBW0475824.1"/>
    </source>
</evidence>
<dbReference type="Pfam" id="PF11001">
    <property type="entry name" value="AFUB_07903_YDR124W_hel"/>
    <property type="match status" value="1"/>
</dbReference>
<dbReference type="PANTHER" id="PTHR36102">
    <property type="entry name" value="CHROMOSOME 10, WHOLE GENOME SHOTGUN SEQUENCE"/>
    <property type="match status" value="1"/>
</dbReference>
<feature type="region of interest" description="Disordered" evidence="1">
    <location>
        <begin position="170"/>
        <end position="271"/>
    </location>
</feature>
<feature type="region of interest" description="Disordered" evidence="1">
    <location>
        <begin position="111"/>
        <end position="143"/>
    </location>
</feature>
<feature type="compositionally biased region" description="Polar residues" evidence="1">
    <location>
        <begin position="111"/>
        <end position="129"/>
    </location>
</feature>
<keyword evidence="4" id="KW-1185">Reference proteome</keyword>
<feature type="domain" description="Subtelomeric hrmA-associated cluster protein AFUB-079030/YDR124W-like helical bundle" evidence="2">
    <location>
        <begin position="316"/>
        <end position="429"/>
    </location>
</feature>
<name>A0A9Q3GQY0_9BASI</name>